<protein>
    <submittedName>
        <fullName evidence="2">Uncharacterized protein</fullName>
    </submittedName>
</protein>
<accession>A0A2S7DJG2</accession>
<dbReference type="EMBL" id="MDEH01000002">
    <property type="protein sequence ID" value="PPU73874.1"/>
    <property type="molecule type" value="Genomic_DNA"/>
</dbReference>
<name>A0A2S7DJG2_9XANT</name>
<reference evidence="2 3" key="1">
    <citation type="submission" date="2016-08" db="EMBL/GenBank/DDBJ databases">
        <authorList>
            <person name="Seilhamer J.J."/>
        </authorList>
    </citation>
    <scope>NUCLEOTIDE SEQUENCE [LARGE SCALE GENOMIC DNA]</scope>
    <source>
        <strain evidence="2 3">CFBP4644</strain>
    </source>
</reference>
<sequence>MATALLMYLITTVWLKPSSCRTAKPQLLSSQWIKAQVTHGGAHKLRERAVQPQVFTLLATMLLYGIVTVRAMQLLVVCGRMLYAVV</sequence>
<organism evidence="2 3">
    <name type="scientific">Xanthomonas melonis</name>
    <dbReference type="NCBI Taxonomy" id="56456"/>
    <lineage>
        <taxon>Bacteria</taxon>
        <taxon>Pseudomonadati</taxon>
        <taxon>Pseudomonadota</taxon>
        <taxon>Gammaproteobacteria</taxon>
        <taxon>Lysobacterales</taxon>
        <taxon>Lysobacteraceae</taxon>
        <taxon>Xanthomonas</taxon>
    </lineage>
</organism>
<feature type="transmembrane region" description="Helical" evidence="1">
    <location>
        <begin position="61"/>
        <end position="83"/>
    </location>
</feature>
<keyword evidence="1" id="KW-0472">Membrane</keyword>
<proteinExistence type="predicted"/>
<evidence type="ECO:0000313" key="3">
    <source>
        <dbReference type="Proteomes" id="UP000239865"/>
    </source>
</evidence>
<comment type="caution">
    <text evidence="2">The sequence shown here is derived from an EMBL/GenBank/DDBJ whole genome shotgun (WGS) entry which is preliminary data.</text>
</comment>
<evidence type="ECO:0000256" key="1">
    <source>
        <dbReference type="SAM" id="Phobius"/>
    </source>
</evidence>
<evidence type="ECO:0000313" key="2">
    <source>
        <dbReference type="EMBL" id="PPU73874.1"/>
    </source>
</evidence>
<keyword evidence="1" id="KW-0812">Transmembrane</keyword>
<dbReference type="AlphaFoldDB" id="A0A2S7DJG2"/>
<keyword evidence="1" id="KW-1133">Transmembrane helix</keyword>
<gene>
    <name evidence="2" type="ORF">XmelCFBP4644_05305</name>
</gene>
<dbReference type="Proteomes" id="UP000239865">
    <property type="component" value="Unassembled WGS sequence"/>
</dbReference>